<dbReference type="OrthoDB" id="1687175at2759"/>
<name>A0A1E3P4V3_WICAA</name>
<reference evidence="2 3" key="1">
    <citation type="journal article" date="2016" name="Proc. Natl. Acad. Sci. U.S.A.">
        <title>Comparative genomics of biotechnologically important yeasts.</title>
        <authorList>
            <person name="Riley R."/>
            <person name="Haridas S."/>
            <person name="Wolfe K.H."/>
            <person name="Lopes M.R."/>
            <person name="Hittinger C.T."/>
            <person name="Goeker M."/>
            <person name="Salamov A.A."/>
            <person name="Wisecaver J.H."/>
            <person name="Long T.M."/>
            <person name="Calvey C.H."/>
            <person name="Aerts A.L."/>
            <person name="Barry K.W."/>
            <person name="Choi C."/>
            <person name="Clum A."/>
            <person name="Coughlan A.Y."/>
            <person name="Deshpande S."/>
            <person name="Douglass A.P."/>
            <person name="Hanson S.J."/>
            <person name="Klenk H.-P."/>
            <person name="LaButti K.M."/>
            <person name="Lapidus A."/>
            <person name="Lindquist E.A."/>
            <person name="Lipzen A.M."/>
            <person name="Meier-Kolthoff J.P."/>
            <person name="Ohm R.A."/>
            <person name="Otillar R.P."/>
            <person name="Pangilinan J.L."/>
            <person name="Peng Y."/>
            <person name="Rokas A."/>
            <person name="Rosa C.A."/>
            <person name="Scheuner C."/>
            <person name="Sibirny A.A."/>
            <person name="Slot J.C."/>
            <person name="Stielow J.B."/>
            <person name="Sun H."/>
            <person name="Kurtzman C.P."/>
            <person name="Blackwell M."/>
            <person name="Grigoriev I.V."/>
            <person name="Jeffries T.W."/>
        </authorList>
    </citation>
    <scope>NUCLEOTIDE SEQUENCE [LARGE SCALE GENOMIC DNA]</scope>
    <source>
        <strain evidence="3">ATCC 58044 / CBS 1984 / NCYC 433 / NRRL Y-366-8</strain>
    </source>
</reference>
<evidence type="ECO:0000313" key="2">
    <source>
        <dbReference type="EMBL" id="ODQ60445.1"/>
    </source>
</evidence>
<sequence>MSLLALPDEILLRICNLLDVYDLSSLAKVPVIGPRIARFYMFYHDETTEARALARKLEDNSPVYVYSLEDSPEDYDPSEIWSTFIILGQPNDQIILDKIKDMPQKASIKIICTSKSLVNLIESRSIFESCRNTVSICFLNLWELGMVQITGLDPGSLDFPELHELTLVCCTATNDTSKFKLPKISSILFGCSTESLSILKNFDFEKYDLLQLIKLTFLDFQNDVNIGDITFGKAKEVHLALNHNGFPTNIRGHLKNVSMEHVSSLVLTDFTSLIDIDAPNLTEMTIDINTSSFTKVKFLNFNAPKLLRIGTTNPDFVLFDTFENFNAPLLKEIDINELSLRDNPDYVFENLRTISTAEYTLWHGKFNSLVLTTLEISLGPSMELYNDLKATDFPSLRNLQIHSHSPCDLSKIPFGKTYPSLLRLEFFGFYNVQSDTLNQLLSRCPNLKELEMEPQDAAITIDGVSSDTLEDIRIFPNEDTFQKFEMTNCHFKKLKKFFIAPDTDTSMPDQFDRFSGRIEMIAPNLESILVGLEMESIDISKFKTTKLKRVLLRGPVSEIELGDIQDLKDLNLFYPFTKLGFGQEPAALHNFTLPDRLNFPAVSEYAVMRLMSIYRNTALKRNII</sequence>
<gene>
    <name evidence="2" type="ORF">WICANDRAFT_63001</name>
</gene>
<proteinExistence type="predicted"/>
<dbReference type="EMBL" id="KV454210">
    <property type="protein sequence ID" value="ODQ60445.1"/>
    <property type="molecule type" value="Genomic_DNA"/>
</dbReference>
<dbReference type="PROSITE" id="PS50181">
    <property type="entry name" value="FBOX"/>
    <property type="match status" value="1"/>
</dbReference>
<feature type="domain" description="F-box" evidence="1">
    <location>
        <begin position="1"/>
        <end position="29"/>
    </location>
</feature>
<dbReference type="RefSeq" id="XP_019039652.1">
    <property type="nucleotide sequence ID" value="XM_019183474.1"/>
</dbReference>
<dbReference type="AlphaFoldDB" id="A0A1E3P4V3"/>
<accession>A0A1E3P4V3</accession>
<organism evidence="2 3">
    <name type="scientific">Wickerhamomyces anomalus (strain ATCC 58044 / CBS 1984 / NCYC 433 / NRRL Y-366-8)</name>
    <name type="common">Yeast</name>
    <name type="synonym">Hansenula anomala</name>
    <dbReference type="NCBI Taxonomy" id="683960"/>
    <lineage>
        <taxon>Eukaryota</taxon>
        <taxon>Fungi</taxon>
        <taxon>Dikarya</taxon>
        <taxon>Ascomycota</taxon>
        <taxon>Saccharomycotina</taxon>
        <taxon>Saccharomycetes</taxon>
        <taxon>Phaffomycetales</taxon>
        <taxon>Wickerhamomycetaceae</taxon>
        <taxon>Wickerhamomyces</taxon>
    </lineage>
</organism>
<evidence type="ECO:0000259" key="1">
    <source>
        <dbReference type="PROSITE" id="PS50181"/>
    </source>
</evidence>
<dbReference type="InterPro" id="IPR032675">
    <property type="entry name" value="LRR_dom_sf"/>
</dbReference>
<dbReference type="Proteomes" id="UP000094112">
    <property type="component" value="Unassembled WGS sequence"/>
</dbReference>
<dbReference type="CDD" id="cd09917">
    <property type="entry name" value="F-box_SF"/>
    <property type="match status" value="1"/>
</dbReference>
<dbReference type="InterPro" id="IPR001810">
    <property type="entry name" value="F-box_dom"/>
</dbReference>
<protein>
    <recommendedName>
        <fullName evidence="1">F-box domain-containing protein</fullName>
    </recommendedName>
</protein>
<dbReference type="Gene3D" id="3.80.10.10">
    <property type="entry name" value="Ribonuclease Inhibitor"/>
    <property type="match status" value="1"/>
</dbReference>
<dbReference type="GeneID" id="30200720"/>
<keyword evidence="3" id="KW-1185">Reference proteome</keyword>
<evidence type="ECO:0000313" key="3">
    <source>
        <dbReference type="Proteomes" id="UP000094112"/>
    </source>
</evidence>